<feature type="region of interest" description="Disordered" evidence="6">
    <location>
        <begin position="1"/>
        <end position="42"/>
    </location>
</feature>
<keyword evidence="3 5" id="KW-0863">Zinc-finger</keyword>
<keyword evidence="2" id="KW-0677">Repeat</keyword>
<evidence type="ECO:0000256" key="2">
    <source>
        <dbReference type="ARBA" id="ARBA00022737"/>
    </source>
</evidence>
<evidence type="ECO:0000256" key="3">
    <source>
        <dbReference type="ARBA" id="ARBA00022771"/>
    </source>
</evidence>
<dbReference type="SUPFAM" id="SSF57667">
    <property type="entry name" value="beta-beta-alpha zinc fingers"/>
    <property type="match status" value="2"/>
</dbReference>
<dbReference type="GO" id="GO:0000977">
    <property type="term" value="F:RNA polymerase II transcription regulatory region sequence-specific DNA binding"/>
    <property type="evidence" value="ECO:0007669"/>
    <property type="project" value="TreeGrafter"/>
</dbReference>
<dbReference type="PROSITE" id="PS00028">
    <property type="entry name" value="ZINC_FINGER_C2H2_1"/>
    <property type="match status" value="3"/>
</dbReference>
<dbReference type="Pfam" id="PF00096">
    <property type="entry name" value="zf-C2H2"/>
    <property type="match status" value="2"/>
</dbReference>
<evidence type="ECO:0000259" key="7">
    <source>
        <dbReference type="PROSITE" id="PS50157"/>
    </source>
</evidence>
<dbReference type="GO" id="GO:0008270">
    <property type="term" value="F:zinc ion binding"/>
    <property type="evidence" value="ECO:0007669"/>
    <property type="project" value="UniProtKB-KW"/>
</dbReference>
<evidence type="ECO:0000256" key="5">
    <source>
        <dbReference type="PROSITE-ProRule" id="PRU00042"/>
    </source>
</evidence>
<dbReference type="InterPro" id="IPR013087">
    <property type="entry name" value="Znf_C2H2_type"/>
</dbReference>
<dbReference type="PANTHER" id="PTHR24409:SF295">
    <property type="entry name" value="AZ2-RELATED"/>
    <property type="match status" value="1"/>
</dbReference>
<name>A0A922MVN0_SPOEX</name>
<sequence>METTEDDMIVLVVVDDDEKSRGSEKEVKEPDSEPASESNDQVDNILEIAQKHGEYVSVKLDSEDECDYEYLEDETATETDIKEEATDGMELCEGDPEYIPEESQQHGRRDKRFTMLKPWQQRSFVAELRENHEELREDPEFPCSLCSAVFITKSNLKSHENLHRGERPYRCHACPCAYASNSALSVLVRKYGCDECDRRFAQKCALNLHVYRVHRNLPPPCPCQICPKRFQRMSLLKEHMKRQHGMSIITRKNGEVLKMERGGTEVLFEIESAVDGQIFIKTLNDNDSSFEGDCSDLSTL</sequence>
<reference evidence="8" key="1">
    <citation type="journal article" date="2021" name="G3 (Bethesda)">
        <title>Genome and transcriptome analysis of the beet armyworm Spodoptera exigua reveals targets for pest control. .</title>
        <authorList>
            <person name="Simon S."/>
            <person name="Breeschoten T."/>
            <person name="Jansen H.J."/>
            <person name="Dirks R.P."/>
            <person name="Schranz M.E."/>
            <person name="Ros V.I.D."/>
        </authorList>
    </citation>
    <scope>NUCLEOTIDE SEQUENCE</scope>
    <source>
        <strain evidence="8">TB_SE_WUR_2020</strain>
    </source>
</reference>
<evidence type="ECO:0000256" key="6">
    <source>
        <dbReference type="SAM" id="MobiDB-lite"/>
    </source>
</evidence>
<dbReference type="InterPro" id="IPR036236">
    <property type="entry name" value="Znf_C2H2_sf"/>
</dbReference>
<feature type="domain" description="C2H2-type" evidence="7">
    <location>
        <begin position="191"/>
        <end position="219"/>
    </location>
</feature>
<proteinExistence type="predicted"/>
<feature type="domain" description="C2H2-type" evidence="7">
    <location>
        <begin position="141"/>
        <end position="168"/>
    </location>
</feature>
<dbReference type="EMBL" id="JACEFF010000121">
    <property type="protein sequence ID" value="KAH9643572.1"/>
    <property type="molecule type" value="Genomic_DNA"/>
</dbReference>
<evidence type="ECO:0000313" key="9">
    <source>
        <dbReference type="Proteomes" id="UP000814243"/>
    </source>
</evidence>
<dbReference type="PANTHER" id="PTHR24409">
    <property type="entry name" value="ZINC FINGER PROTEIN 142"/>
    <property type="match status" value="1"/>
</dbReference>
<keyword evidence="1" id="KW-0479">Metal-binding</keyword>
<feature type="non-terminal residue" evidence="8">
    <location>
        <position position="1"/>
    </location>
</feature>
<dbReference type="Gene3D" id="3.30.160.60">
    <property type="entry name" value="Classic Zinc Finger"/>
    <property type="match status" value="3"/>
</dbReference>
<dbReference type="GO" id="GO:0005634">
    <property type="term" value="C:nucleus"/>
    <property type="evidence" value="ECO:0007669"/>
    <property type="project" value="TreeGrafter"/>
</dbReference>
<comment type="caution">
    <text evidence="8">The sequence shown here is derived from an EMBL/GenBank/DDBJ whole genome shotgun (WGS) entry which is preliminary data.</text>
</comment>
<dbReference type="PROSITE" id="PS50157">
    <property type="entry name" value="ZINC_FINGER_C2H2_2"/>
    <property type="match status" value="3"/>
</dbReference>
<feature type="compositionally biased region" description="Basic and acidic residues" evidence="6">
    <location>
        <begin position="18"/>
        <end position="31"/>
    </location>
</feature>
<evidence type="ECO:0000313" key="8">
    <source>
        <dbReference type="EMBL" id="KAH9643572.1"/>
    </source>
</evidence>
<dbReference type="GO" id="GO:0000981">
    <property type="term" value="F:DNA-binding transcription factor activity, RNA polymerase II-specific"/>
    <property type="evidence" value="ECO:0007669"/>
    <property type="project" value="TreeGrafter"/>
</dbReference>
<accession>A0A922MVN0</accession>
<protein>
    <recommendedName>
        <fullName evidence="7">C2H2-type domain-containing protein</fullName>
    </recommendedName>
</protein>
<dbReference type="SMART" id="SM00355">
    <property type="entry name" value="ZnF_C2H2"/>
    <property type="match status" value="3"/>
</dbReference>
<dbReference type="AlphaFoldDB" id="A0A922MVN0"/>
<keyword evidence="4" id="KW-0862">Zinc</keyword>
<feature type="domain" description="C2H2-type" evidence="7">
    <location>
        <begin position="221"/>
        <end position="244"/>
    </location>
</feature>
<evidence type="ECO:0000256" key="4">
    <source>
        <dbReference type="ARBA" id="ARBA00022833"/>
    </source>
</evidence>
<organism evidence="8 9">
    <name type="scientific">Spodoptera exigua</name>
    <name type="common">Beet armyworm</name>
    <name type="synonym">Noctua fulgens</name>
    <dbReference type="NCBI Taxonomy" id="7107"/>
    <lineage>
        <taxon>Eukaryota</taxon>
        <taxon>Metazoa</taxon>
        <taxon>Ecdysozoa</taxon>
        <taxon>Arthropoda</taxon>
        <taxon>Hexapoda</taxon>
        <taxon>Insecta</taxon>
        <taxon>Pterygota</taxon>
        <taxon>Neoptera</taxon>
        <taxon>Endopterygota</taxon>
        <taxon>Lepidoptera</taxon>
        <taxon>Glossata</taxon>
        <taxon>Ditrysia</taxon>
        <taxon>Noctuoidea</taxon>
        <taxon>Noctuidae</taxon>
        <taxon>Amphipyrinae</taxon>
        <taxon>Spodoptera</taxon>
    </lineage>
</organism>
<evidence type="ECO:0000256" key="1">
    <source>
        <dbReference type="ARBA" id="ARBA00022723"/>
    </source>
</evidence>
<dbReference type="Proteomes" id="UP000814243">
    <property type="component" value="Unassembled WGS sequence"/>
</dbReference>
<gene>
    <name evidence="8" type="ORF">HF086_011353</name>
</gene>